<evidence type="ECO:0000256" key="6">
    <source>
        <dbReference type="SAM" id="Phobius"/>
    </source>
</evidence>
<feature type="compositionally biased region" description="Pro residues" evidence="5">
    <location>
        <begin position="70"/>
        <end position="82"/>
    </location>
</feature>
<evidence type="ECO:0000256" key="4">
    <source>
        <dbReference type="ARBA" id="ARBA00023136"/>
    </source>
</evidence>
<dbReference type="InterPro" id="IPR051423">
    <property type="entry name" value="CD225/Dispanin"/>
</dbReference>
<sequence length="186" mass="19478">MTDRDRHDDARQPDPTADAWSAWLPRLDPPSTPLPQASGPPGPDGSVIPPAPSSTTTPPDAPVDHKALPPTLPQLPPPPSAPPGWYAAPLPPAPTPPQATPPPYGSPPPSRVGLAVVCTILCFMPFGIVALVKASSVRSKWAQGRWDEARRTSASVKTWCLLAFLVSPGLGLLYGCTAVLGMLGMH</sequence>
<dbReference type="EMBL" id="BAAARE010000017">
    <property type="protein sequence ID" value="GAA2494536.1"/>
    <property type="molecule type" value="Genomic_DNA"/>
</dbReference>
<feature type="transmembrane region" description="Helical" evidence="6">
    <location>
        <begin position="159"/>
        <end position="183"/>
    </location>
</feature>
<evidence type="ECO:0000256" key="2">
    <source>
        <dbReference type="ARBA" id="ARBA00022692"/>
    </source>
</evidence>
<feature type="compositionally biased region" description="Pro residues" evidence="5">
    <location>
        <begin position="89"/>
        <end position="108"/>
    </location>
</feature>
<gene>
    <name evidence="7" type="ORF">GCM10009858_35680</name>
</gene>
<reference evidence="7 8" key="1">
    <citation type="journal article" date="2019" name="Int. J. Syst. Evol. Microbiol.">
        <title>The Global Catalogue of Microorganisms (GCM) 10K type strain sequencing project: providing services to taxonomists for standard genome sequencing and annotation.</title>
        <authorList>
            <consortium name="The Broad Institute Genomics Platform"/>
            <consortium name="The Broad Institute Genome Sequencing Center for Infectious Disease"/>
            <person name="Wu L."/>
            <person name="Ma J."/>
        </authorList>
    </citation>
    <scope>NUCLEOTIDE SEQUENCE [LARGE SCALE GENOMIC DNA]</scope>
    <source>
        <strain evidence="7 8">JCM 16259</strain>
    </source>
</reference>
<proteinExistence type="predicted"/>
<feature type="region of interest" description="Disordered" evidence="5">
    <location>
        <begin position="1"/>
        <end position="108"/>
    </location>
</feature>
<keyword evidence="4 6" id="KW-0472">Membrane</keyword>
<feature type="compositionally biased region" description="Pro residues" evidence="5">
    <location>
        <begin position="27"/>
        <end position="43"/>
    </location>
</feature>
<accession>A0ABN3M221</accession>
<comment type="caution">
    <text evidence="7">The sequence shown here is derived from an EMBL/GenBank/DDBJ whole genome shotgun (WGS) entry which is preliminary data.</text>
</comment>
<dbReference type="PANTHER" id="PTHR14948">
    <property type="entry name" value="NG5"/>
    <property type="match status" value="1"/>
</dbReference>
<keyword evidence="2 6" id="KW-0812">Transmembrane</keyword>
<organism evidence="7 8">
    <name type="scientific">Terrabacter carboxydivorans</name>
    <dbReference type="NCBI Taxonomy" id="619730"/>
    <lineage>
        <taxon>Bacteria</taxon>
        <taxon>Bacillati</taxon>
        <taxon>Actinomycetota</taxon>
        <taxon>Actinomycetes</taxon>
        <taxon>Micrococcales</taxon>
        <taxon>Intrasporangiaceae</taxon>
        <taxon>Terrabacter</taxon>
    </lineage>
</organism>
<feature type="transmembrane region" description="Helical" evidence="6">
    <location>
        <begin position="112"/>
        <end position="132"/>
    </location>
</feature>
<dbReference type="InterPro" id="IPR007593">
    <property type="entry name" value="CD225/Dispanin_fam"/>
</dbReference>
<evidence type="ECO:0000256" key="5">
    <source>
        <dbReference type="SAM" id="MobiDB-lite"/>
    </source>
</evidence>
<feature type="compositionally biased region" description="Basic and acidic residues" evidence="5">
    <location>
        <begin position="1"/>
        <end position="12"/>
    </location>
</feature>
<evidence type="ECO:0000313" key="8">
    <source>
        <dbReference type="Proteomes" id="UP001500730"/>
    </source>
</evidence>
<comment type="subcellular location">
    <subcellularLocation>
        <location evidence="1">Membrane</location>
    </subcellularLocation>
</comment>
<protein>
    <recommendedName>
        <fullName evidence="9">Interferon-induced transmembrane protein</fullName>
    </recommendedName>
</protein>
<dbReference type="Proteomes" id="UP001500730">
    <property type="component" value="Unassembled WGS sequence"/>
</dbReference>
<evidence type="ECO:0008006" key="9">
    <source>
        <dbReference type="Google" id="ProtNLM"/>
    </source>
</evidence>
<evidence type="ECO:0000256" key="1">
    <source>
        <dbReference type="ARBA" id="ARBA00004370"/>
    </source>
</evidence>
<keyword evidence="8" id="KW-1185">Reference proteome</keyword>
<dbReference type="Pfam" id="PF04505">
    <property type="entry name" value="CD225"/>
    <property type="match status" value="1"/>
</dbReference>
<dbReference type="PANTHER" id="PTHR14948:SF44">
    <property type="entry name" value="PROLINE-RICH TRANSMEMBRANE PROTEIN 1-LIKE"/>
    <property type="match status" value="1"/>
</dbReference>
<evidence type="ECO:0000256" key="3">
    <source>
        <dbReference type="ARBA" id="ARBA00022989"/>
    </source>
</evidence>
<dbReference type="RefSeq" id="WP_344256384.1">
    <property type="nucleotide sequence ID" value="NZ_BAAARE010000017.1"/>
</dbReference>
<name>A0ABN3M221_9MICO</name>
<keyword evidence="3 6" id="KW-1133">Transmembrane helix</keyword>
<evidence type="ECO:0000313" key="7">
    <source>
        <dbReference type="EMBL" id="GAA2494536.1"/>
    </source>
</evidence>